<keyword evidence="1" id="KW-0812">Transmembrane</keyword>
<feature type="transmembrane region" description="Helical" evidence="1">
    <location>
        <begin position="6"/>
        <end position="32"/>
    </location>
</feature>
<accession>A0A7S1HWB4</accession>
<dbReference type="AlphaFoldDB" id="A0A7S1HWB4"/>
<evidence type="ECO:0000256" key="1">
    <source>
        <dbReference type="SAM" id="Phobius"/>
    </source>
</evidence>
<proteinExistence type="predicted"/>
<organism evidence="2">
    <name type="scientific">Eutreptiella gymnastica</name>
    <dbReference type="NCBI Taxonomy" id="73025"/>
    <lineage>
        <taxon>Eukaryota</taxon>
        <taxon>Discoba</taxon>
        <taxon>Euglenozoa</taxon>
        <taxon>Euglenida</taxon>
        <taxon>Spirocuta</taxon>
        <taxon>Euglenophyceae</taxon>
        <taxon>Eutreptiales</taxon>
        <taxon>Eutreptiaceae</taxon>
        <taxon>Eutreptiella</taxon>
    </lineage>
</organism>
<name>A0A7S1HWB4_9EUGL</name>
<keyword evidence="1" id="KW-0472">Membrane</keyword>
<reference evidence="2" key="1">
    <citation type="submission" date="2021-01" db="EMBL/GenBank/DDBJ databases">
        <authorList>
            <person name="Corre E."/>
            <person name="Pelletier E."/>
            <person name="Niang G."/>
            <person name="Scheremetjew M."/>
            <person name="Finn R."/>
            <person name="Kale V."/>
            <person name="Holt S."/>
            <person name="Cochrane G."/>
            <person name="Meng A."/>
            <person name="Brown T."/>
            <person name="Cohen L."/>
        </authorList>
    </citation>
    <scope>NUCLEOTIDE SEQUENCE</scope>
    <source>
        <strain evidence="2">NIES-381</strain>
    </source>
</reference>
<sequence length="184" mass="19902">MGVEGVALWFGGLGITLGISAVGGWTNSLAAITCERKVFNGKKVVGDYPSLEKFAPSTEKLCWCDDTKVCLCDGIGIAIASGMFYSVGTLTQSWFPATQNMTYAIQRATVQCIGVGSVFRSCPGMLTSFLAVWYLEWVLPDPALWPSVFKAICAAFSFQAGFDLWDITRAILCPAQAQLIEEDD</sequence>
<gene>
    <name evidence="2" type="ORF">EGYM00392_LOCUS4412</name>
</gene>
<evidence type="ECO:0000313" key="2">
    <source>
        <dbReference type="EMBL" id="CAD8993362.1"/>
    </source>
</evidence>
<dbReference type="EMBL" id="HBGA01011633">
    <property type="protein sequence ID" value="CAD8993362.1"/>
    <property type="molecule type" value="Transcribed_RNA"/>
</dbReference>
<keyword evidence="1" id="KW-1133">Transmembrane helix</keyword>
<protein>
    <submittedName>
        <fullName evidence="2">Uncharacterized protein</fullName>
    </submittedName>
</protein>